<dbReference type="InterPro" id="IPR024456">
    <property type="entry name" value="Integrase_catalytic_putative"/>
</dbReference>
<sequence>MSRPPKAKKASPRHKSSTGKRASKSPGIDPRQVDWVSDVASMPAQKPPRQARGKRKVVDGEDGKLRLVLLTAEQAQLDREEMNHSRSKRAAHRQGGGPRKGVAAKVKGELAETQLQRLRKVQTMYPGNFKRQLLGVCDDPIPAQCGRPRFAGDDTTRTRRAMLSTFADDLRKEGIRLTDLDQLSAKHVHRVVQAWRARGVSASTMSTWLSHLRVVMRVVGRSQVVPATDQFAGYPGELRRRTSALVPKGWRPKGVDPAEVFARVKKKCLHAWHILRMCAAFGLRAKEGVRARPAQMVQDGLLSVEDGTKGRRPRTVPILTEDQREVLRAAADFSLSPACRKGTLIRQGYTVKQDQRRLYYVLSACGITADELGVTVHGLRHDYLNTRFEQIAGVPSPVVGGVIPVSSLPKDVLRHAEQTVAHEAGHARRSISRAYLGSVQNIKRNESQRMHERLHQIEYHAPTVAWLHSVGAGEWFIVGDHAMGRLPLGKRTQLTLAGTIKRLDLVLDGARALKERLGFPVQVVDISTVDPEAPRLELVSLSLISPANEPVLGSEPNASARGGERTSQEDESRPHDEDDGLSGAGGA</sequence>
<evidence type="ECO:0000256" key="2">
    <source>
        <dbReference type="SAM" id="MobiDB-lite"/>
    </source>
</evidence>
<keyword evidence="6" id="KW-1185">Reference proteome</keyword>
<dbReference type="Pfam" id="PF12835">
    <property type="entry name" value="Integrase_1"/>
    <property type="match status" value="1"/>
</dbReference>
<dbReference type="InterPro" id="IPR024457">
    <property type="entry name" value="Putative_integrase_N"/>
</dbReference>
<feature type="domain" description="Putative integrase N-terminal" evidence="3">
    <location>
        <begin position="155"/>
        <end position="225"/>
    </location>
</feature>
<evidence type="ECO:0000313" key="6">
    <source>
        <dbReference type="Proteomes" id="UP001595556"/>
    </source>
</evidence>
<organism evidence="5 6">
    <name type="scientific">Piscinibacterium candidicorallinum</name>
    <dbReference type="NCBI Taxonomy" id="1793872"/>
    <lineage>
        <taxon>Bacteria</taxon>
        <taxon>Pseudomonadati</taxon>
        <taxon>Pseudomonadota</taxon>
        <taxon>Betaproteobacteria</taxon>
        <taxon>Burkholderiales</taxon>
        <taxon>Piscinibacterium</taxon>
    </lineage>
</organism>
<reference evidence="6" key="1">
    <citation type="journal article" date="2019" name="Int. J. Syst. Evol. Microbiol.">
        <title>The Global Catalogue of Microorganisms (GCM) 10K type strain sequencing project: providing services to taxonomists for standard genome sequencing and annotation.</title>
        <authorList>
            <consortium name="The Broad Institute Genomics Platform"/>
            <consortium name="The Broad Institute Genome Sequencing Center for Infectious Disease"/>
            <person name="Wu L."/>
            <person name="Ma J."/>
        </authorList>
    </citation>
    <scope>NUCLEOTIDE SEQUENCE [LARGE SCALE GENOMIC DNA]</scope>
    <source>
        <strain evidence="6">KCTC 52168</strain>
    </source>
</reference>
<dbReference type="EMBL" id="JBHRTI010000004">
    <property type="protein sequence ID" value="MFC3148325.1"/>
    <property type="molecule type" value="Genomic_DNA"/>
</dbReference>
<evidence type="ECO:0000313" key="5">
    <source>
        <dbReference type="EMBL" id="MFC3148325.1"/>
    </source>
</evidence>
<feature type="compositionally biased region" description="Basic residues" evidence="2">
    <location>
        <begin position="1"/>
        <end position="23"/>
    </location>
</feature>
<keyword evidence="1" id="KW-0233">DNA recombination</keyword>
<name>A0ABV7H885_9BURK</name>
<comment type="caution">
    <text evidence="5">The sequence shown here is derived from an EMBL/GenBank/DDBJ whole genome shotgun (WGS) entry which is preliminary data.</text>
</comment>
<dbReference type="InterPro" id="IPR013762">
    <property type="entry name" value="Integrase-like_cat_sf"/>
</dbReference>
<evidence type="ECO:0000256" key="1">
    <source>
        <dbReference type="ARBA" id="ARBA00023172"/>
    </source>
</evidence>
<dbReference type="InterPro" id="IPR011010">
    <property type="entry name" value="DNA_brk_join_enz"/>
</dbReference>
<evidence type="ECO:0000259" key="4">
    <source>
        <dbReference type="Pfam" id="PF12835"/>
    </source>
</evidence>
<feature type="compositionally biased region" description="Basic and acidic residues" evidence="2">
    <location>
        <begin position="562"/>
        <end position="576"/>
    </location>
</feature>
<feature type="domain" description="Integrase catalytic" evidence="4">
    <location>
        <begin position="259"/>
        <end position="383"/>
    </location>
</feature>
<dbReference type="Proteomes" id="UP001595556">
    <property type="component" value="Unassembled WGS sequence"/>
</dbReference>
<dbReference type="RefSeq" id="WP_377304145.1">
    <property type="nucleotide sequence ID" value="NZ_CP180191.1"/>
</dbReference>
<dbReference type="Gene3D" id="1.10.443.10">
    <property type="entry name" value="Intergrase catalytic core"/>
    <property type="match status" value="1"/>
</dbReference>
<proteinExistence type="predicted"/>
<protein>
    <submittedName>
        <fullName evidence="5">Phage integrase N-terminal domain-containing protein</fullName>
    </submittedName>
</protein>
<accession>A0ABV7H885</accession>
<feature type="region of interest" description="Disordered" evidence="2">
    <location>
        <begin position="76"/>
        <end position="103"/>
    </location>
</feature>
<dbReference type="SUPFAM" id="SSF56349">
    <property type="entry name" value="DNA breaking-rejoining enzymes"/>
    <property type="match status" value="1"/>
</dbReference>
<dbReference type="Pfam" id="PF12834">
    <property type="entry name" value="Phage_int_SAM_2"/>
    <property type="match status" value="1"/>
</dbReference>
<gene>
    <name evidence="5" type="ORF">ACFOEN_11795</name>
</gene>
<feature type="region of interest" description="Disordered" evidence="2">
    <location>
        <begin position="548"/>
        <end position="587"/>
    </location>
</feature>
<evidence type="ECO:0000259" key="3">
    <source>
        <dbReference type="Pfam" id="PF12834"/>
    </source>
</evidence>
<feature type="region of interest" description="Disordered" evidence="2">
    <location>
        <begin position="1"/>
        <end position="59"/>
    </location>
</feature>